<proteinExistence type="inferred from homology"/>
<sequence>MECRAIPARFLFTAEELEQQPSSSHPPAPVVRPSITWGVVGDKNAQRDGRERVLDYLRGEGINTDEFESVELPTTVDVMAERLDFLKNLGLEKIHINEYPLVVCCSVKKNMVPVINYLEALGFSAADLTKLLRKYPMVLHSSVTVDIQPVVIYLMGLGVPRSMVPRPLVKYPDMLGFRLEGTMSTSIAYLVSIGVHIRAIAGIVLEFPEILGMRVGNNIKPKVDFLCGLGMPREAAGKILEHHIQILAHDLSRMKDNAALLERAGVSGDGFPGLVLQMPTVLVDPIDKLVESLADWLEKTLKVPRASTGRVLEKLPQVLYLHRRFAAARVSFFQARGFTTQEIGKMVVLCPQILVLDPRSMRESMEFYVKQMKRSIKELVEFPAFFTYGLEERIRFRYKRVAEKGLSFSLAWFLNCSNAVFQQRIAGPIHEGERAEGLFLMGGPVRQLAKPSSSDDELDGSDDDDDGDDRYDQRDGNDVEF</sequence>
<dbReference type="InterPro" id="IPR003690">
    <property type="entry name" value="MTERF"/>
</dbReference>
<dbReference type="GO" id="GO:0006353">
    <property type="term" value="P:DNA-templated transcription termination"/>
    <property type="evidence" value="ECO:0007669"/>
    <property type="project" value="UniProtKB-KW"/>
</dbReference>
<dbReference type="SMART" id="SM00733">
    <property type="entry name" value="Mterf"/>
    <property type="match status" value="8"/>
</dbReference>
<dbReference type="OrthoDB" id="637682at2759"/>
<protein>
    <submittedName>
        <fullName evidence="5">Uncharacterized protein</fullName>
    </submittedName>
</protein>
<dbReference type="GO" id="GO:0032502">
    <property type="term" value="P:developmental process"/>
    <property type="evidence" value="ECO:0000318"/>
    <property type="project" value="GO_Central"/>
</dbReference>
<dbReference type="Pfam" id="PF02536">
    <property type="entry name" value="mTERF"/>
    <property type="match status" value="1"/>
</dbReference>
<dbReference type="Gramene" id="EFJ20179">
    <property type="protein sequence ID" value="EFJ20179"/>
    <property type="gene ID" value="SELMODRAFT_109299"/>
</dbReference>
<dbReference type="KEGG" id="smo:SELMODRAFT_109299"/>
<organism evidence="6">
    <name type="scientific">Selaginella moellendorffii</name>
    <name type="common">Spikemoss</name>
    <dbReference type="NCBI Taxonomy" id="88036"/>
    <lineage>
        <taxon>Eukaryota</taxon>
        <taxon>Viridiplantae</taxon>
        <taxon>Streptophyta</taxon>
        <taxon>Embryophyta</taxon>
        <taxon>Tracheophyta</taxon>
        <taxon>Lycopodiopsida</taxon>
        <taxon>Selaginellales</taxon>
        <taxon>Selaginellaceae</taxon>
        <taxon>Selaginella</taxon>
    </lineage>
</organism>
<feature type="compositionally biased region" description="Acidic residues" evidence="4">
    <location>
        <begin position="454"/>
        <end position="469"/>
    </location>
</feature>
<gene>
    <name evidence="5" type="ORF">SELMODRAFT_109299</name>
</gene>
<dbReference type="HOGENOM" id="CLU_024229_1_0_1"/>
<feature type="region of interest" description="Disordered" evidence="4">
    <location>
        <begin position="446"/>
        <end position="481"/>
    </location>
</feature>
<dbReference type="EMBL" id="GL377603">
    <property type="protein sequence ID" value="EFJ20179.1"/>
    <property type="molecule type" value="Genomic_DNA"/>
</dbReference>
<keyword evidence="2" id="KW-0806">Transcription termination</keyword>
<evidence type="ECO:0000313" key="6">
    <source>
        <dbReference type="Proteomes" id="UP000001514"/>
    </source>
</evidence>
<reference evidence="5 6" key="1">
    <citation type="journal article" date="2011" name="Science">
        <title>The Selaginella genome identifies genetic changes associated with the evolution of vascular plants.</title>
        <authorList>
            <person name="Banks J.A."/>
            <person name="Nishiyama T."/>
            <person name="Hasebe M."/>
            <person name="Bowman J.L."/>
            <person name="Gribskov M."/>
            <person name="dePamphilis C."/>
            <person name="Albert V.A."/>
            <person name="Aono N."/>
            <person name="Aoyama T."/>
            <person name="Ambrose B.A."/>
            <person name="Ashton N.W."/>
            <person name="Axtell M.J."/>
            <person name="Barker E."/>
            <person name="Barker M.S."/>
            <person name="Bennetzen J.L."/>
            <person name="Bonawitz N.D."/>
            <person name="Chapple C."/>
            <person name="Cheng C."/>
            <person name="Correa L.G."/>
            <person name="Dacre M."/>
            <person name="DeBarry J."/>
            <person name="Dreyer I."/>
            <person name="Elias M."/>
            <person name="Engstrom E.M."/>
            <person name="Estelle M."/>
            <person name="Feng L."/>
            <person name="Finet C."/>
            <person name="Floyd S.K."/>
            <person name="Frommer W.B."/>
            <person name="Fujita T."/>
            <person name="Gramzow L."/>
            <person name="Gutensohn M."/>
            <person name="Harholt J."/>
            <person name="Hattori M."/>
            <person name="Heyl A."/>
            <person name="Hirai T."/>
            <person name="Hiwatashi Y."/>
            <person name="Ishikawa M."/>
            <person name="Iwata M."/>
            <person name="Karol K.G."/>
            <person name="Koehler B."/>
            <person name="Kolukisaoglu U."/>
            <person name="Kubo M."/>
            <person name="Kurata T."/>
            <person name="Lalonde S."/>
            <person name="Li K."/>
            <person name="Li Y."/>
            <person name="Litt A."/>
            <person name="Lyons E."/>
            <person name="Manning G."/>
            <person name="Maruyama T."/>
            <person name="Michael T.P."/>
            <person name="Mikami K."/>
            <person name="Miyazaki S."/>
            <person name="Morinaga S."/>
            <person name="Murata T."/>
            <person name="Mueller-Roeber B."/>
            <person name="Nelson D.R."/>
            <person name="Obara M."/>
            <person name="Oguri Y."/>
            <person name="Olmstead R.G."/>
            <person name="Onodera N."/>
            <person name="Petersen B.L."/>
            <person name="Pils B."/>
            <person name="Prigge M."/>
            <person name="Rensing S.A."/>
            <person name="Riano-Pachon D.M."/>
            <person name="Roberts A.W."/>
            <person name="Sato Y."/>
            <person name="Scheller H.V."/>
            <person name="Schulz B."/>
            <person name="Schulz C."/>
            <person name="Shakirov E.V."/>
            <person name="Shibagaki N."/>
            <person name="Shinohara N."/>
            <person name="Shippen D.E."/>
            <person name="Soerensen I."/>
            <person name="Sotooka R."/>
            <person name="Sugimoto N."/>
            <person name="Sugita M."/>
            <person name="Sumikawa N."/>
            <person name="Tanurdzic M."/>
            <person name="Theissen G."/>
            <person name="Ulvskov P."/>
            <person name="Wakazuki S."/>
            <person name="Weng J.K."/>
            <person name="Willats W.W."/>
            <person name="Wipf D."/>
            <person name="Wolf P.G."/>
            <person name="Yang L."/>
            <person name="Zimmer A.D."/>
            <person name="Zhu Q."/>
            <person name="Mitros T."/>
            <person name="Hellsten U."/>
            <person name="Loque D."/>
            <person name="Otillar R."/>
            <person name="Salamov A."/>
            <person name="Schmutz J."/>
            <person name="Shapiro H."/>
            <person name="Lindquist E."/>
            <person name="Lucas S."/>
            <person name="Rokhsar D."/>
            <person name="Grigoriev I.V."/>
        </authorList>
    </citation>
    <scope>NUCLEOTIDE SEQUENCE [LARGE SCALE GENOMIC DNA]</scope>
</reference>
<dbReference type="InParanoid" id="D8S662"/>
<name>D8S662_SELML</name>
<evidence type="ECO:0000256" key="3">
    <source>
        <dbReference type="ARBA" id="ARBA00022946"/>
    </source>
</evidence>
<dbReference type="eggNOG" id="KOG1267">
    <property type="taxonomic scope" value="Eukaryota"/>
</dbReference>
<keyword evidence="2" id="KW-0805">Transcription regulation</keyword>
<evidence type="ECO:0000256" key="1">
    <source>
        <dbReference type="ARBA" id="ARBA00007692"/>
    </source>
</evidence>
<dbReference type="OMA" id="RMEANIG"/>
<dbReference type="GO" id="GO:0003676">
    <property type="term" value="F:nucleic acid binding"/>
    <property type="evidence" value="ECO:0007669"/>
    <property type="project" value="InterPro"/>
</dbReference>
<evidence type="ECO:0000313" key="5">
    <source>
        <dbReference type="EMBL" id="EFJ20179.1"/>
    </source>
</evidence>
<dbReference type="PANTHER" id="PTHR13068">
    <property type="entry name" value="CGI-12 PROTEIN-RELATED"/>
    <property type="match status" value="1"/>
</dbReference>
<dbReference type="FunCoup" id="D8S662">
    <property type="interactions" value="1337"/>
</dbReference>
<dbReference type="InterPro" id="IPR038538">
    <property type="entry name" value="MTERF_sf"/>
</dbReference>
<accession>D8S662</accession>
<keyword evidence="2" id="KW-0804">Transcription</keyword>
<evidence type="ECO:0000256" key="2">
    <source>
        <dbReference type="ARBA" id="ARBA00022472"/>
    </source>
</evidence>
<keyword evidence="6" id="KW-1185">Reference proteome</keyword>
<dbReference type="AlphaFoldDB" id="D8S662"/>
<dbReference type="Proteomes" id="UP000001514">
    <property type="component" value="Unassembled WGS sequence"/>
</dbReference>
<dbReference type="Gene3D" id="1.25.70.10">
    <property type="entry name" value="Transcription termination factor 3, mitochondrial"/>
    <property type="match status" value="2"/>
</dbReference>
<evidence type="ECO:0000256" key="4">
    <source>
        <dbReference type="SAM" id="MobiDB-lite"/>
    </source>
</evidence>
<feature type="compositionally biased region" description="Basic and acidic residues" evidence="4">
    <location>
        <begin position="470"/>
        <end position="481"/>
    </location>
</feature>
<keyword evidence="3" id="KW-0809">Transit peptide</keyword>
<dbReference type="PANTHER" id="PTHR13068:SF24">
    <property type="entry name" value="EXPRESSED PROTEIN"/>
    <property type="match status" value="1"/>
</dbReference>
<comment type="similarity">
    <text evidence="1">Belongs to the mTERF family.</text>
</comment>